<evidence type="ECO:0000256" key="5">
    <source>
        <dbReference type="ARBA" id="ARBA00023242"/>
    </source>
</evidence>
<dbReference type="PANTHER" id="PTHR47660">
    <property type="entry name" value="TRANSCRIPTION FACTOR WITH C2H2 AND ZN(2)-CYS(6) DNA BINDING DOMAIN (EUROFUNG)-RELATED-RELATED"/>
    <property type="match status" value="1"/>
</dbReference>
<keyword evidence="3" id="KW-0805">Transcription regulation</keyword>
<keyword evidence="4" id="KW-0804">Transcription</keyword>
<comment type="caution">
    <text evidence="6">The sequence shown here is derived from an EMBL/GenBank/DDBJ whole genome shotgun (WGS) entry which is preliminary data.</text>
</comment>
<evidence type="ECO:0000256" key="1">
    <source>
        <dbReference type="ARBA" id="ARBA00022723"/>
    </source>
</evidence>
<dbReference type="Proteomes" id="UP001174691">
    <property type="component" value="Unassembled WGS sequence"/>
</dbReference>
<evidence type="ECO:0000313" key="6">
    <source>
        <dbReference type="EMBL" id="KAJ9130120.1"/>
    </source>
</evidence>
<keyword evidence="7" id="KW-1185">Reference proteome</keyword>
<name>A0AA38R7U4_9PEZI</name>
<evidence type="ECO:0008006" key="8">
    <source>
        <dbReference type="Google" id="ProtNLM"/>
    </source>
</evidence>
<evidence type="ECO:0000256" key="3">
    <source>
        <dbReference type="ARBA" id="ARBA00023015"/>
    </source>
</evidence>
<protein>
    <recommendedName>
        <fullName evidence="8">Transcription factor domain-containing protein</fullName>
    </recommendedName>
</protein>
<evidence type="ECO:0000256" key="4">
    <source>
        <dbReference type="ARBA" id="ARBA00023163"/>
    </source>
</evidence>
<accession>A0AA38R7U4</accession>
<proteinExistence type="predicted"/>
<keyword evidence="2" id="KW-0862">Zinc</keyword>
<evidence type="ECO:0000313" key="7">
    <source>
        <dbReference type="Proteomes" id="UP001174691"/>
    </source>
</evidence>
<evidence type="ECO:0000256" key="2">
    <source>
        <dbReference type="ARBA" id="ARBA00022833"/>
    </source>
</evidence>
<keyword evidence="1" id="KW-0479">Metal-binding</keyword>
<sequence length="628" mass="69557">MGLQDEIQRAISYADWDLTLVQNHFNFGFGGGSEGEHANLFSPLLDFLAFGQDMELGQVAKPMSISPVVDDNKSLVVRDAFRKATGRWIPSAAVNLQAEEEKNLSATHGTDITMDQSGHWDSRLLLPDGFPLPARDRLFAMMASACQPLDVPRVAATLPSSEGLGRLLRSFLAWHMSQEDTWIHVPTFSINDVRVELLAAMVAAGAVRSPSRAVQKFGLAVHKILQMQLRNLAQRTGTLTRDLQYLQAFALEHLTGLWSGDKRKMEIAGGSRGNAANMLRAAGRFRQSSYTLCFPSSDDQGPVLEDKWRRWIEQESMTRLVYHMHIHCSQDSLVTSSPSPLLATELSLSFPQSRQSWFAKSATAWRDAYLEAQTSEPSRGLSVIDCLADLSQLRRLPDLYDSNIAQLSVLHAIAAMVQDNRRCRAASAGIFEGAHSLLPSSSEGALAGDIQHSWLLRVFESLHQTFRLSETSAQTPAGILMVLELLLLHFHCSIEQMEVLAGREGFEEAQVTYPVLQRWAESREARYAVWQAGQILKLVRTLPPETMNDFHSVALYHAALCLWAYGTIASKRCAAQSEWAPTAGAQDVIIDGQEAKYPSRVILPPSTESLCYLMHALGLTTQKDPESG</sequence>
<dbReference type="GO" id="GO:0046872">
    <property type="term" value="F:metal ion binding"/>
    <property type="evidence" value="ECO:0007669"/>
    <property type="project" value="UniProtKB-KW"/>
</dbReference>
<organism evidence="6 7">
    <name type="scientific">Coniochaeta hoffmannii</name>
    <dbReference type="NCBI Taxonomy" id="91930"/>
    <lineage>
        <taxon>Eukaryota</taxon>
        <taxon>Fungi</taxon>
        <taxon>Dikarya</taxon>
        <taxon>Ascomycota</taxon>
        <taxon>Pezizomycotina</taxon>
        <taxon>Sordariomycetes</taxon>
        <taxon>Sordariomycetidae</taxon>
        <taxon>Coniochaetales</taxon>
        <taxon>Coniochaetaceae</taxon>
        <taxon>Coniochaeta</taxon>
    </lineage>
</organism>
<reference evidence="6" key="1">
    <citation type="submission" date="2022-07" db="EMBL/GenBank/DDBJ databases">
        <title>Fungi with potential for degradation of polypropylene.</title>
        <authorList>
            <person name="Gostincar C."/>
        </authorList>
    </citation>
    <scope>NUCLEOTIDE SEQUENCE</scope>
    <source>
        <strain evidence="6">EXF-13287</strain>
    </source>
</reference>
<dbReference type="EMBL" id="JANBVN010000285">
    <property type="protein sequence ID" value="KAJ9130120.1"/>
    <property type="molecule type" value="Genomic_DNA"/>
</dbReference>
<dbReference type="AlphaFoldDB" id="A0AA38R7U4"/>
<dbReference type="PANTHER" id="PTHR47660:SF2">
    <property type="entry name" value="TRANSCRIPTION FACTOR WITH C2H2 AND ZN(2)-CYS(6) DNA BINDING DOMAIN (EUROFUNG)"/>
    <property type="match status" value="1"/>
</dbReference>
<keyword evidence="5" id="KW-0539">Nucleus</keyword>
<gene>
    <name evidence="6" type="ORF">NKR19_g10040</name>
</gene>